<dbReference type="AlphaFoldDB" id="A0A4U6XAD6"/>
<protein>
    <submittedName>
        <fullName evidence="3">Uncharacterized protein</fullName>
    </submittedName>
</protein>
<evidence type="ECO:0000313" key="3">
    <source>
        <dbReference type="EMBL" id="TKW52183.1"/>
    </source>
</evidence>
<feature type="coiled-coil region" evidence="1">
    <location>
        <begin position="261"/>
        <end position="305"/>
    </location>
</feature>
<comment type="caution">
    <text evidence="3">The sequence shown here is derived from an EMBL/GenBank/DDBJ whole genome shotgun (WGS) entry which is preliminary data.</text>
</comment>
<feature type="compositionally biased region" description="Basic and acidic residues" evidence="2">
    <location>
        <begin position="320"/>
        <end position="333"/>
    </location>
</feature>
<dbReference type="Proteomes" id="UP000310108">
    <property type="component" value="Unassembled WGS sequence"/>
</dbReference>
<evidence type="ECO:0000256" key="1">
    <source>
        <dbReference type="SAM" id="Coils"/>
    </source>
</evidence>
<dbReference type="EMBL" id="PJEX01000256">
    <property type="protein sequence ID" value="TKW52183.1"/>
    <property type="molecule type" value="Genomic_DNA"/>
</dbReference>
<keyword evidence="4" id="KW-1185">Reference proteome</keyword>
<accession>A0A4U6XAD6</accession>
<feature type="region of interest" description="Disordered" evidence="2">
    <location>
        <begin position="320"/>
        <end position="343"/>
    </location>
</feature>
<evidence type="ECO:0000256" key="2">
    <source>
        <dbReference type="SAM" id="MobiDB-lite"/>
    </source>
</evidence>
<sequence>MFDRELAHDVSYVIMRDSDMEAIAREHFTTLNSTAEEYTVTPDQDISQLWPRYQAEWSFQVIENLFFPRKITEVHARRVWRKDSWSTPETRFTLDKTPSATALHPFLEPLETKKRERWVLKTGRQNEENGVGALRGLAIARGQTEAATKHRATLKRLKEEKLERERLEKEEVQIEERKIKRLESEIRRRESEKSRLEWERHEKERREEERHEKEKLEQKEYEEAKSDARLGKGRLEGLQRYVELSRNKEVNARRMLERANRRQEVRAIEKIEKELEKLGKETLELERQEKEMSNWERVARERLERLVREGLERDLREGHRAPDNWREGFRNPDDAEDSDPDWIEKEFHAEWEELLKENEVEDEDEDEDK</sequence>
<organism evidence="3 4">
    <name type="scientific">Colletotrichum tanaceti</name>
    <dbReference type="NCBI Taxonomy" id="1306861"/>
    <lineage>
        <taxon>Eukaryota</taxon>
        <taxon>Fungi</taxon>
        <taxon>Dikarya</taxon>
        <taxon>Ascomycota</taxon>
        <taxon>Pezizomycotina</taxon>
        <taxon>Sordariomycetes</taxon>
        <taxon>Hypocreomycetidae</taxon>
        <taxon>Glomerellales</taxon>
        <taxon>Glomerellaceae</taxon>
        <taxon>Colletotrichum</taxon>
        <taxon>Colletotrichum destructivum species complex</taxon>
    </lineage>
</organism>
<keyword evidence="1" id="KW-0175">Coiled coil</keyword>
<name>A0A4U6XAD6_9PEZI</name>
<evidence type="ECO:0000313" key="4">
    <source>
        <dbReference type="Proteomes" id="UP000310108"/>
    </source>
</evidence>
<proteinExistence type="predicted"/>
<gene>
    <name evidence="3" type="ORF">CTA1_8140</name>
</gene>
<feature type="region of interest" description="Disordered" evidence="2">
    <location>
        <begin position="197"/>
        <end position="225"/>
    </location>
</feature>
<reference evidence="3 4" key="1">
    <citation type="journal article" date="2019" name="PLoS ONE">
        <title>Comparative genome analysis indicates high evolutionary potential of pathogenicity genes in Colletotrichum tanaceti.</title>
        <authorList>
            <person name="Lelwala R.V."/>
            <person name="Korhonen P.K."/>
            <person name="Young N.D."/>
            <person name="Scott J.B."/>
            <person name="Ades P.A."/>
            <person name="Gasser R.B."/>
            <person name="Taylor P.W.J."/>
        </authorList>
    </citation>
    <scope>NUCLEOTIDE SEQUENCE [LARGE SCALE GENOMIC DNA]</scope>
    <source>
        <strain evidence="3">BRIP57314</strain>
    </source>
</reference>